<dbReference type="SUPFAM" id="SSF56935">
    <property type="entry name" value="Porins"/>
    <property type="match status" value="1"/>
</dbReference>
<feature type="signal peptide" evidence="1">
    <location>
        <begin position="1"/>
        <end position="19"/>
    </location>
</feature>
<accession>A0ABY5ISR1</accession>
<organism evidence="2 3">
    <name type="scientific">Flavobacterium cerinum</name>
    <dbReference type="NCBI Taxonomy" id="2502784"/>
    <lineage>
        <taxon>Bacteria</taxon>
        <taxon>Pseudomonadati</taxon>
        <taxon>Bacteroidota</taxon>
        <taxon>Flavobacteriia</taxon>
        <taxon>Flavobacteriales</taxon>
        <taxon>Flavobacteriaceae</taxon>
        <taxon>Flavobacterium</taxon>
    </lineage>
</organism>
<keyword evidence="3" id="KW-1185">Reference proteome</keyword>
<protein>
    <submittedName>
        <fullName evidence="2">Outer membrane protein transport protein</fullName>
    </submittedName>
</protein>
<evidence type="ECO:0000313" key="3">
    <source>
        <dbReference type="Proteomes" id="UP001059844"/>
    </source>
</evidence>
<evidence type="ECO:0000256" key="1">
    <source>
        <dbReference type="SAM" id="SignalP"/>
    </source>
</evidence>
<name>A0ABY5ISR1_9FLAO</name>
<dbReference type="RefSeq" id="WP_256551531.1">
    <property type="nucleotide sequence ID" value="NZ_CP101751.1"/>
</dbReference>
<evidence type="ECO:0000313" key="2">
    <source>
        <dbReference type="EMBL" id="UUC45848.1"/>
    </source>
</evidence>
<proteinExistence type="predicted"/>
<reference evidence="2" key="1">
    <citation type="submission" date="2022-07" db="EMBL/GenBank/DDBJ databases">
        <title>Isolation, identification, and degradation of a PFOSA degrading strain from sewage treatment plant.</title>
        <authorList>
            <person name="Zhang L."/>
            <person name="Huo Y."/>
        </authorList>
    </citation>
    <scope>NUCLEOTIDE SEQUENCE</scope>
    <source>
        <strain evidence="2">C1</strain>
    </source>
</reference>
<sequence>MIKKIILGTSLLFSSVIFAQEGTASPYSFYGIGDVKYRGTHENKAMGGLGVLPDSIHLNLQNPASLSGLIMTTFTVGATNRSTTFKTDSQKETASRTTFDYLALGFPISKKMGVSFGLMPYSSVGYKVDQNTTSQMTSGEIINTSKRFTGEGGVNNVFFALGYKITPKLSIGADFQYNFGRVETKSYVFLEDVHLGKREINTSRYSGVAFNAGLMYQTKVNNKYDWYSSLTYSPQSNLRADNTGSVASITYSGSGAELESDVVNYSETNTDFKLPAKYALGTGFGLAKKWMIGAEVTLQDKSSFVNRFDQITNVGFEKTQRYVVGGYFIPKFNSFTSYLDRVTYRAGFRYENTGLVINNQSIKDYSMNAGLGLPIGRSLSNLNIGFEYGKRGTASSNLVQENYFGIYIGLSVNDLWFRKTKYE</sequence>
<keyword evidence="1" id="KW-0732">Signal</keyword>
<dbReference type="Gene3D" id="2.40.160.60">
    <property type="entry name" value="Outer membrane protein transport protein (OMPP1/FadL/TodX)"/>
    <property type="match status" value="1"/>
</dbReference>
<dbReference type="EMBL" id="CP101751">
    <property type="protein sequence ID" value="UUC45848.1"/>
    <property type="molecule type" value="Genomic_DNA"/>
</dbReference>
<dbReference type="Proteomes" id="UP001059844">
    <property type="component" value="Chromosome"/>
</dbReference>
<feature type="chain" id="PRO_5047115424" evidence="1">
    <location>
        <begin position="20"/>
        <end position="423"/>
    </location>
</feature>
<gene>
    <name evidence="2" type="ORF">NOX80_01270</name>
</gene>